<dbReference type="InterPro" id="IPR002401">
    <property type="entry name" value="Cyt_P450_E_grp-I"/>
</dbReference>
<organism evidence="3 4">
    <name type="scientific">Aristolochia fimbriata</name>
    <name type="common">White veined hardy Dutchman's pipe vine</name>
    <dbReference type="NCBI Taxonomy" id="158543"/>
    <lineage>
        <taxon>Eukaryota</taxon>
        <taxon>Viridiplantae</taxon>
        <taxon>Streptophyta</taxon>
        <taxon>Embryophyta</taxon>
        <taxon>Tracheophyta</taxon>
        <taxon>Spermatophyta</taxon>
        <taxon>Magnoliopsida</taxon>
        <taxon>Magnoliidae</taxon>
        <taxon>Piperales</taxon>
        <taxon>Aristolochiaceae</taxon>
        <taxon>Aristolochia</taxon>
    </lineage>
</organism>
<dbReference type="GO" id="GO:0020037">
    <property type="term" value="F:heme binding"/>
    <property type="evidence" value="ECO:0007669"/>
    <property type="project" value="InterPro"/>
</dbReference>
<dbReference type="AlphaFoldDB" id="A0AAV7EPW6"/>
<keyword evidence="4" id="KW-1185">Reference proteome</keyword>
<dbReference type="GO" id="GO:0016705">
    <property type="term" value="F:oxidoreductase activity, acting on paired donors, with incorporation or reduction of molecular oxygen"/>
    <property type="evidence" value="ECO:0007669"/>
    <property type="project" value="InterPro"/>
</dbReference>
<protein>
    <recommendedName>
        <fullName evidence="5">Cytochrome P450</fullName>
    </recommendedName>
</protein>
<dbReference type="PANTHER" id="PTHR24281">
    <property type="entry name" value="STEROID 21-HYDROXYLASE-RELATED"/>
    <property type="match status" value="1"/>
</dbReference>
<dbReference type="Proteomes" id="UP000825729">
    <property type="component" value="Unassembled WGS sequence"/>
</dbReference>
<keyword evidence="1 2" id="KW-0479">Metal-binding</keyword>
<evidence type="ECO:0000256" key="1">
    <source>
        <dbReference type="PIRSR" id="PIRSR602401-1"/>
    </source>
</evidence>
<comment type="caution">
    <text evidence="3">The sequence shown here is derived from an EMBL/GenBank/DDBJ whole genome shotgun (WGS) entry which is preliminary data.</text>
</comment>
<feature type="binding site" description="axial binding residue" evidence="1">
    <location>
        <position position="333"/>
    </location>
    <ligand>
        <name>heme</name>
        <dbReference type="ChEBI" id="CHEBI:30413"/>
    </ligand>
    <ligandPart>
        <name>Fe</name>
        <dbReference type="ChEBI" id="CHEBI:18248"/>
    </ligandPart>
</feature>
<name>A0AAV7EPW6_ARIFI</name>
<evidence type="ECO:0000256" key="2">
    <source>
        <dbReference type="RuleBase" id="RU000461"/>
    </source>
</evidence>
<dbReference type="Pfam" id="PF00067">
    <property type="entry name" value="p450"/>
    <property type="match status" value="3"/>
</dbReference>
<dbReference type="InterPro" id="IPR036396">
    <property type="entry name" value="Cyt_P450_sf"/>
</dbReference>
<dbReference type="Gene3D" id="1.10.630.10">
    <property type="entry name" value="Cytochrome P450"/>
    <property type="match status" value="2"/>
</dbReference>
<keyword evidence="2" id="KW-0503">Monooxygenase</keyword>
<dbReference type="PRINTS" id="PR00385">
    <property type="entry name" value="P450"/>
</dbReference>
<proteinExistence type="inferred from homology"/>
<dbReference type="GO" id="GO:0005506">
    <property type="term" value="F:iron ion binding"/>
    <property type="evidence" value="ECO:0007669"/>
    <property type="project" value="InterPro"/>
</dbReference>
<dbReference type="EMBL" id="JAINDJ010000004">
    <property type="protein sequence ID" value="KAG9450870.1"/>
    <property type="molecule type" value="Genomic_DNA"/>
</dbReference>
<evidence type="ECO:0000313" key="4">
    <source>
        <dbReference type="Proteomes" id="UP000825729"/>
    </source>
</evidence>
<dbReference type="SUPFAM" id="SSF48264">
    <property type="entry name" value="Cytochrome P450"/>
    <property type="match status" value="1"/>
</dbReference>
<dbReference type="PROSITE" id="PS00086">
    <property type="entry name" value="CYTOCHROME_P450"/>
    <property type="match status" value="1"/>
</dbReference>
<keyword evidence="2" id="KW-0560">Oxidoreductase</keyword>
<evidence type="ECO:0008006" key="5">
    <source>
        <dbReference type="Google" id="ProtNLM"/>
    </source>
</evidence>
<keyword evidence="1 2" id="KW-0408">Iron</keyword>
<gene>
    <name evidence="3" type="ORF">H6P81_010835</name>
</gene>
<comment type="cofactor">
    <cofactor evidence="1">
        <name>heme</name>
        <dbReference type="ChEBI" id="CHEBI:30413"/>
    </cofactor>
</comment>
<reference evidence="3 4" key="1">
    <citation type="submission" date="2021-07" db="EMBL/GenBank/DDBJ databases">
        <title>The Aristolochia fimbriata genome: insights into angiosperm evolution, floral development and chemical biosynthesis.</title>
        <authorList>
            <person name="Jiao Y."/>
        </authorList>
    </citation>
    <scope>NUCLEOTIDE SEQUENCE [LARGE SCALE GENOMIC DNA]</scope>
    <source>
        <strain evidence="3">IBCAS-2021</strain>
        <tissue evidence="3">Leaf</tissue>
    </source>
</reference>
<accession>A0AAV7EPW6</accession>
<dbReference type="GO" id="GO:0004497">
    <property type="term" value="F:monooxygenase activity"/>
    <property type="evidence" value="ECO:0007669"/>
    <property type="project" value="UniProtKB-KW"/>
</dbReference>
<sequence>MAKQYGKIMTVWFGNRPTIVVSDYGSVWEVLVTKSSDFASRSMTYRSKFMTAGWRTLSTLHFSDAWYNLRKGAQSSFFHPANVLAQTPFQESDVQQMIRSIGEEATENDGVVNPLPHIRKGVVRLIGRLCFGPDFREDEYFVEAMDVIIEDTIKQMSVKSVADFFPFLRHIPGFNRPFLEAYKLKRRIEDLISPFLDQYHSPSSSSSLFEMFILAVDSTSLTIAWALVFLIHDQQIQDKLYKELIGLEYYGKEGALGLEQSRCRHNCYGEPLCMLHDPAVWKEADHFDPERFLQDAAGRPQGKLRDREEEDAAICMTAMERSFFPFGAGRRICAGMELAKPHVALGLGNLVKAFQWSSACEGKLTS</sequence>
<dbReference type="InterPro" id="IPR001128">
    <property type="entry name" value="Cyt_P450"/>
</dbReference>
<evidence type="ECO:0000313" key="3">
    <source>
        <dbReference type="EMBL" id="KAG9450870.1"/>
    </source>
</evidence>
<dbReference type="InterPro" id="IPR017972">
    <property type="entry name" value="Cyt_P450_CS"/>
</dbReference>
<comment type="similarity">
    <text evidence="2">Belongs to the cytochrome P450 family.</text>
</comment>
<dbReference type="PRINTS" id="PR00463">
    <property type="entry name" value="EP450I"/>
</dbReference>
<keyword evidence="1 2" id="KW-0349">Heme</keyword>